<sequence length="254" mass="29579">METQNPLKQRLSRMFRSSLASCKPKNVSDVIDRPNNRQNYQLMDLFSPKPSPFPSLCRPKCSETELLRPKVSDRNSLLSITDSQGRLFDFEQSGLHPRAKKPRKKTKKTQLRKRSNFEYFDDYYDWFSTDQDENEDDETTLFSSKSLSSDSSESFRRKKANYRGRRAPKTDSQVGSKPLKGKVKDCFAVVKRSSDPYGDFRASMVEMIIEKQIFGARELENLLQTFLSLNSHHHHEVIVQVFTEILETLFSNWS</sequence>
<comment type="subcellular location">
    <subcellularLocation>
        <location evidence="1 6">Nucleus</location>
    </subcellularLocation>
</comment>
<name>A0A2R6Q4T0_ACTCC</name>
<keyword evidence="2 6" id="KW-0678">Repressor</keyword>
<comment type="function">
    <text evidence="6">Transcriptional repressor that regulates multiple aspects of plant growth and development.</text>
</comment>
<dbReference type="InterPro" id="IPR006458">
    <property type="entry name" value="Ovate_C"/>
</dbReference>
<keyword evidence="5 6" id="KW-0539">Nucleus</keyword>
<evidence type="ECO:0000256" key="7">
    <source>
        <dbReference type="SAM" id="MobiDB-lite"/>
    </source>
</evidence>
<dbReference type="NCBIfam" id="TIGR01568">
    <property type="entry name" value="A_thal_3678"/>
    <property type="match status" value="1"/>
</dbReference>
<dbReference type="Gramene" id="PSS01879">
    <property type="protein sequence ID" value="PSS01879"/>
    <property type="gene ID" value="CEY00_Acc23236"/>
</dbReference>
<keyword evidence="3 6" id="KW-0805">Transcription regulation</keyword>
<reference evidence="9 10" key="1">
    <citation type="submission" date="2017-07" db="EMBL/GenBank/DDBJ databases">
        <title>An improved, manually edited Actinidia chinensis var. chinensis (kiwifruit) genome highlights the challenges associated with draft genomes and gene prediction in plants.</title>
        <authorList>
            <person name="Pilkington S."/>
            <person name="Crowhurst R."/>
            <person name="Hilario E."/>
            <person name="Nardozza S."/>
            <person name="Fraser L."/>
            <person name="Peng Y."/>
            <person name="Gunaseelan K."/>
            <person name="Simpson R."/>
            <person name="Tahir J."/>
            <person name="Deroles S."/>
            <person name="Templeton K."/>
            <person name="Luo Z."/>
            <person name="Davy M."/>
            <person name="Cheng C."/>
            <person name="Mcneilage M."/>
            <person name="Scaglione D."/>
            <person name="Liu Y."/>
            <person name="Zhang Q."/>
            <person name="Datson P."/>
            <person name="De Silva N."/>
            <person name="Gardiner S."/>
            <person name="Bassett H."/>
            <person name="Chagne D."/>
            <person name="Mccallum J."/>
            <person name="Dzierzon H."/>
            <person name="Deng C."/>
            <person name="Wang Y.-Y."/>
            <person name="Barron N."/>
            <person name="Manako K."/>
            <person name="Bowen J."/>
            <person name="Foster T."/>
            <person name="Erridge Z."/>
            <person name="Tiffin H."/>
            <person name="Waite C."/>
            <person name="Davies K."/>
            <person name="Grierson E."/>
            <person name="Laing W."/>
            <person name="Kirk R."/>
            <person name="Chen X."/>
            <person name="Wood M."/>
            <person name="Montefiori M."/>
            <person name="Brummell D."/>
            <person name="Schwinn K."/>
            <person name="Catanach A."/>
            <person name="Fullerton C."/>
            <person name="Li D."/>
            <person name="Meiyalaghan S."/>
            <person name="Nieuwenhuizen N."/>
            <person name="Read N."/>
            <person name="Prakash R."/>
            <person name="Hunter D."/>
            <person name="Zhang H."/>
            <person name="Mckenzie M."/>
            <person name="Knabel M."/>
            <person name="Harris A."/>
            <person name="Allan A."/>
            <person name="Chen A."/>
            <person name="Janssen B."/>
            <person name="Plunkett B."/>
            <person name="Dwamena C."/>
            <person name="Voogd C."/>
            <person name="Leif D."/>
            <person name="Lafferty D."/>
            <person name="Souleyre E."/>
            <person name="Varkonyi-Gasic E."/>
            <person name="Gambi F."/>
            <person name="Hanley J."/>
            <person name="Yao J.-L."/>
            <person name="Cheung J."/>
            <person name="David K."/>
            <person name="Warren B."/>
            <person name="Marsh K."/>
            <person name="Snowden K."/>
            <person name="Lin-Wang K."/>
            <person name="Brian L."/>
            <person name="Martinez-Sanchez M."/>
            <person name="Wang M."/>
            <person name="Ileperuma N."/>
            <person name="Macnee N."/>
            <person name="Campin R."/>
            <person name="Mcatee P."/>
            <person name="Drummond R."/>
            <person name="Espley R."/>
            <person name="Ireland H."/>
            <person name="Wu R."/>
            <person name="Atkinson R."/>
            <person name="Karunairetnam S."/>
            <person name="Bulley S."/>
            <person name="Chunkath S."/>
            <person name="Hanley Z."/>
            <person name="Storey R."/>
            <person name="Thrimawithana A."/>
            <person name="Thomson S."/>
            <person name="David C."/>
            <person name="Testolin R."/>
        </authorList>
    </citation>
    <scope>NUCLEOTIDE SEQUENCE [LARGE SCALE GENOMIC DNA]</scope>
    <source>
        <strain evidence="10">cv. Red5</strain>
        <tissue evidence="9">Young leaf</tissue>
    </source>
</reference>
<dbReference type="PANTHER" id="PTHR33057">
    <property type="entry name" value="TRANSCRIPTION REPRESSOR OFP7-RELATED"/>
    <property type="match status" value="1"/>
</dbReference>
<dbReference type="PANTHER" id="PTHR33057:SF17">
    <property type="entry name" value="TRANSCRIPTION REPRESSOR OFP8"/>
    <property type="match status" value="1"/>
</dbReference>
<evidence type="ECO:0000259" key="8">
    <source>
        <dbReference type="PROSITE" id="PS51754"/>
    </source>
</evidence>
<feature type="region of interest" description="Disordered" evidence="7">
    <location>
        <begin position="133"/>
        <end position="178"/>
    </location>
</feature>
<gene>
    <name evidence="9" type="ORF">CEY00_Acc23236</name>
</gene>
<comment type="caution">
    <text evidence="9">The sequence shown here is derived from an EMBL/GenBank/DDBJ whole genome shotgun (WGS) entry which is preliminary data.</text>
</comment>
<accession>A0A2R6Q4T0</accession>
<feature type="domain" description="OVATE" evidence="8">
    <location>
        <begin position="189"/>
        <end position="248"/>
    </location>
</feature>
<keyword evidence="4 6" id="KW-0804">Transcription</keyword>
<feature type="compositionally biased region" description="Basic residues" evidence="7">
    <location>
        <begin position="156"/>
        <end position="167"/>
    </location>
</feature>
<feature type="compositionally biased region" description="Low complexity" evidence="7">
    <location>
        <begin position="140"/>
        <end position="152"/>
    </location>
</feature>
<evidence type="ECO:0000313" key="10">
    <source>
        <dbReference type="Proteomes" id="UP000241394"/>
    </source>
</evidence>
<evidence type="ECO:0000256" key="5">
    <source>
        <dbReference type="ARBA" id="ARBA00023242"/>
    </source>
</evidence>
<dbReference type="InParanoid" id="A0A2R6Q4T0"/>
<keyword evidence="10" id="KW-1185">Reference proteome</keyword>
<evidence type="ECO:0000256" key="3">
    <source>
        <dbReference type="ARBA" id="ARBA00023015"/>
    </source>
</evidence>
<evidence type="ECO:0000313" key="9">
    <source>
        <dbReference type="EMBL" id="PSS01879.1"/>
    </source>
</evidence>
<dbReference type="EMBL" id="NKQK01000020">
    <property type="protein sequence ID" value="PSS01879.1"/>
    <property type="molecule type" value="Genomic_DNA"/>
</dbReference>
<dbReference type="GO" id="GO:0005634">
    <property type="term" value="C:nucleus"/>
    <property type="evidence" value="ECO:0007669"/>
    <property type="project" value="UniProtKB-SubCell"/>
</dbReference>
<dbReference type="Pfam" id="PF04844">
    <property type="entry name" value="Ovate"/>
    <property type="match status" value="1"/>
</dbReference>
<dbReference type="GO" id="GO:0045892">
    <property type="term" value="P:negative regulation of DNA-templated transcription"/>
    <property type="evidence" value="ECO:0007669"/>
    <property type="project" value="UniProtKB-UniRule"/>
</dbReference>
<evidence type="ECO:0000256" key="2">
    <source>
        <dbReference type="ARBA" id="ARBA00022491"/>
    </source>
</evidence>
<evidence type="ECO:0000256" key="6">
    <source>
        <dbReference type="RuleBase" id="RU367028"/>
    </source>
</evidence>
<reference evidence="10" key="2">
    <citation type="journal article" date="2018" name="BMC Genomics">
        <title>A manually annotated Actinidia chinensis var. chinensis (kiwifruit) genome highlights the challenges associated with draft genomes and gene prediction in plants.</title>
        <authorList>
            <person name="Pilkington S.M."/>
            <person name="Crowhurst R."/>
            <person name="Hilario E."/>
            <person name="Nardozza S."/>
            <person name="Fraser L."/>
            <person name="Peng Y."/>
            <person name="Gunaseelan K."/>
            <person name="Simpson R."/>
            <person name="Tahir J."/>
            <person name="Deroles S.C."/>
            <person name="Templeton K."/>
            <person name="Luo Z."/>
            <person name="Davy M."/>
            <person name="Cheng C."/>
            <person name="McNeilage M."/>
            <person name="Scaglione D."/>
            <person name="Liu Y."/>
            <person name="Zhang Q."/>
            <person name="Datson P."/>
            <person name="De Silva N."/>
            <person name="Gardiner S.E."/>
            <person name="Bassett H."/>
            <person name="Chagne D."/>
            <person name="McCallum J."/>
            <person name="Dzierzon H."/>
            <person name="Deng C."/>
            <person name="Wang Y.Y."/>
            <person name="Barron L."/>
            <person name="Manako K."/>
            <person name="Bowen J."/>
            <person name="Foster T.M."/>
            <person name="Erridge Z.A."/>
            <person name="Tiffin H."/>
            <person name="Waite C.N."/>
            <person name="Davies K.M."/>
            <person name="Grierson E.P."/>
            <person name="Laing W.A."/>
            <person name="Kirk R."/>
            <person name="Chen X."/>
            <person name="Wood M."/>
            <person name="Montefiori M."/>
            <person name="Brummell D.A."/>
            <person name="Schwinn K.E."/>
            <person name="Catanach A."/>
            <person name="Fullerton C."/>
            <person name="Li D."/>
            <person name="Meiyalaghan S."/>
            <person name="Nieuwenhuizen N."/>
            <person name="Read N."/>
            <person name="Prakash R."/>
            <person name="Hunter D."/>
            <person name="Zhang H."/>
            <person name="McKenzie M."/>
            <person name="Knabel M."/>
            <person name="Harris A."/>
            <person name="Allan A.C."/>
            <person name="Gleave A."/>
            <person name="Chen A."/>
            <person name="Janssen B.J."/>
            <person name="Plunkett B."/>
            <person name="Ampomah-Dwamena C."/>
            <person name="Voogd C."/>
            <person name="Leif D."/>
            <person name="Lafferty D."/>
            <person name="Souleyre E.J.F."/>
            <person name="Varkonyi-Gasic E."/>
            <person name="Gambi F."/>
            <person name="Hanley J."/>
            <person name="Yao J.L."/>
            <person name="Cheung J."/>
            <person name="David K.M."/>
            <person name="Warren B."/>
            <person name="Marsh K."/>
            <person name="Snowden K.C."/>
            <person name="Lin-Wang K."/>
            <person name="Brian L."/>
            <person name="Martinez-Sanchez M."/>
            <person name="Wang M."/>
            <person name="Ileperuma N."/>
            <person name="Macnee N."/>
            <person name="Campin R."/>
            <person name="McAtee P."/>
            <person name="Drummond R.S.M."/>
            <person name="Espley R.V."/>
            <person name="Ireland H.S."/>
            <person name="Wu R."/>
            <person name="Atkinson R.G."/>
            <person name="Karunairetnam S."/>
            <person name="Bulley S."/>
            <person name="Chunkath S."/>
            <person name="Hanley Z."/>
            <person name="Storey R."/>
            <person name="Thrimawithana A.H."/>
            <person name="Thomson S."/>
            <person name="David C."/>
            <person name="Testolin R."/>
            <person name="Huang H."/>
            <person name="Hellens R.P."/>
            <person name="Schaffer R.J."/>
        </authorList>
    </citation>
    <scope>NUCLEOTIDE SEQUENCE [LARGE SCALE GENOMIC DNA]</scope>
    <source>
        <strain evidence="10">cv. Red5</strain>
    </source>
</reference>
<dbReference type="AlphaFoldDB" id="A0A2R6Q4T0"/>
<evidence type="ECO:0000256" key="4">
    <source>
        <dbReference type="ARBA" id="ARBA00023163"/>
    </source>
</evidence>
<protein>
    <recommendedName>
        <fullName evidence="6">Transcription repressor</fullName>
    </recommendedName>
    <alternativeName>
        <fullName evidence="6">Ovate family protein</fullName>
    </alternativeName>
</protein>
<dbReference type="OrthoDB" id="1928390at2759"/>
<dbReference type="Proteomes" id="UP000241394">
    <property type="component" value="Chromosome LG20"/>
</dbReference>
<dbReference type="OMA" id="VMVTHKE"/>
<dbReference type="InterPro" id="IPR038933">
    <property type="entry name" value="Ovate"/>
</dbReference>
<dbReference type="STRING" id="1590841.A0A2R6Q4T0"/>
<organism evidence="9 10">
    <name type="scientific">Actinidia chinensis var. chinensis</name>
    <name type="common">Chinese soft-hair kiwi</name>
    <dbReference type="NCBI Taxonomy" id="1590841"/>
    <lineage>
        <taxon>Eukaryota</taxon>
        <taxon>Viridiplantae</taxon>
        <taxon>Streptophyta</taxon>
        <taxon>Embryophyta</taxon>
        <taxon>Tracheophyta</taxon>
        <taxon>Spermatophyta</taxon>
        <taxon>Magnoliopsida</taxon>
        <taxon>eudicotyledons</taxon>
        <taxon>Gunneridae</taxon>
        <taxon>Pentapetalae</taxon>
        <taxon>asterids</taxon>
        <taxon>Ericales</taxon>
        <taxon>Actinidiaceae</taxon>
        <taxon>Actinidia</taxon>
    </lineage>
</organism>
<dbReference type="PROSITE" id="PS51754">
    <property type="entry name" value="OVATE"/>
    <property type="match status" value="1"/>
</dbReference>
<evidence type="ECO:0000256" key="1">
    <source>
        <dbReference type="ARBA" id="ARBA00004123"/>
    </source>
</evidence>
<proteinExistence type="predicted"/>